<evidence type="ECO:0000256" key="3">
    <source>
        <dbReference type="ARBA" id="ARBA00023242"/>
    </source>
</evidence>
<feature type="compositionally biased region" description="Acidic residues" evidence="4">
    <location>
        <begin position="139"/>
        <end position="158"/>
    </location>
</feature>
<dbReference type="PANTHER" id="PTHR15367">
    <property type="entry name" value="DNA-DIRECTED RNA POLYMERASE III"/>
    <property type="match status" value="1"/>
</dbReference>
<dbReference type="STRING" id="3469.A0A4Y7IUM8"/>
<comment type="subcellular location">
    <subcellularLocation>
        <location evidence="1">Nucleus</location>
    </subcellularLocation>
</comment>
<dbReference type="EMBL" id="CM010716">
    <property type="protein sequence ID" value="RZC51490.1"/>
    <property type="molecule type" value="Genomic_DNA"/>
</dbReference>
<dbReference type="GO" id="GO:0006383">
    <property type="term" value="P:transcription by RNA polymerase III"/>
    <property type="evidence" value="ECO:0007669"/>
    <property type="project" value="InterPro"/>
</dbReference>
<feature type="compositionally biased region" description="Basic and acidic residues" evidence="4">
    <location>
        <begin position="118"/>
        <end position="138"/>
    </location>
</feature>
<evidence type="ECO:0000313" key="6">
    <source>
        <dbReference type="Proteomes" id="UP000316621"/>
    </source>
</evidence>
<dbReference type="OMA" id="KKECFPA"/>
<gene>
    <name evidence="5" type="ORF">C5167_019910</name>
</gene>
<protein>
    <submittedName>
        <fullName evidence="5">Uncharacterized protein</fullName>
    </submittedName>
</protein>
<comment type="similarity">
    <text evidence="2">Belongs to the eukaryotic RPC7 RNA polymerase subunit family.</text>
</comment>
<dbReference type="Proteomes" id="UP000316621">
    <property type="component" value="Chromosome 2"/>
</dbReference>
<reference evidence="5 6" key="1">
    <citation type="journal article" date="2018" name="Science">
        <title>The opium poppy genome and morphinan production.</title>
        <authorList>
            <person name="Guo L."/>
            <person name="Winzer T."/>
            <person name="Yang X."/>
            <person name="Li Y."/>
            <person name="Ning Z."/>
            <person name="He Z."/>
            <person name="Teodor R."/>
            <person name="Lu Y."/>
            <person name="Bowser T.A."/>
            <person name="Graham I.A."/>
            <person name="Ye K."/>
        </authorList>
    </citation>
    <scope>NUCLEOTIDE SEQUENCE [LARGE SCALE GENOMIC DNA]</scope>
    <source>
        <strain evidence="6">cv. HN1</strain>
        <tissue evidence="5">Leaves</tissue>
    </source>
</reference>
<feature type="region of interest" description="Disordered" evidence="4">
    <location>
        <begin position="118"/>
        <end position="189"/>
    </location>
</feature>
<dbReference type="AlphaFoldDB" id="A0A4Y7IUM8"/>
<evidence type="ECO:0000256" key="1">
    <source>
        <dbReference type="ARBA" id="ARBA00004123"/>
    </source>
</evidence>
<keyword evidence="3" id="KW-0539">Nucleus</keyword>
<evidence type="ECO:0000313" key="5">
    <source>
        <dbReference type="EMBL" id="RZC51490.1"/>
    </source>
</evidence>
<evidence type="ECO:0000256" key="4">
    <source>
        <dbReference type="SAM" id="MobiDB-lite"/>
    </source>
</evidence>
<keyword evidence="6" id="KW-1185">Reference proteome</keyword>
<dbReference type="Gramene" id="RZC51490">
    <property type="protein sequence ID" value="RZC51490"/>
    <property type="gene ID" value="C5167_019910"/>
</dbReference>
<dbReference type="GO" id="GO:0005666">
    <property type="term" value="C:RNA polymerase III complex"/>
    <property type="evidence" value="ECO:0007669"/>
    <property type="project" value="TreeGrafter"/>
</dbReference>
<name>A0A4Y7IUM8_PAPSO</name>
<accession>A0A4Y7IUM8</accession>
<evidence type="ECO:0000256" key="2">
    <source>
        <dbReference type="ARBA" id="ARBA00008352"/>
    </source>
</evidence>
<dbReference type="InterPro" id="IPR024661">
    <property type="entry name" value="RNA_pol_III_Rpc31"/>
</dbReference>
<proteinExistence type="inferred from homology"/>
<feature type="compositionally biased region" description="Acidic residues" evidence="4">
    <location>
        <begin position="166"/>
        <end position="189"/>
    </location>
</feature>
<sequence length="189" mass="22359">MDVESQSLLFFSQREDVVLPDINYVKEETALVVANKKLQIYWKSSPYYLKKPTKKSGENDIKLYSELKKECFPAELKKECFPAELFEGKKKVDSNESKGFSSQNYDADQLKFDDFIYREQKYEDRESEGRNEKKKENENESDNEEQEDEEESSEESECDHDKVENPDDNDNDYNQQEDDNPDDDNTYDD</sequence>
<organism evidence="5 6">
    <name type="scientific">Papaver somniferum</name>
    <name type="common">Opium poppy</name>
    <dbReference type="NCBI Taxonomy" id="3469"/>
    <lineage>
        <taxon>Eukaryota</taxon>
        <taxon>Viridiplantae</taxon>
        <taxon>Streptophyta</taxon>
        <taxon>Embryophyta</taxon>
        <taxon>Tracheophyta</taxon>
        <taxon>Spermatophyta</taxon>
        <taxon>Magnoliopsida</taxon>
        <taxon>Ranunculales</taxon>
        <taxon>Papaveraceae</taxon>
        <taxon>Papaveroideae</taxon>
        <taxon>Papaver</taxon>
    </lineage>
</organism>
<dbReference type="PANTHER" id="PTHR15367:SF2">
    <property type="entry name" value="DNA-DIRECTED RNA POLYMERASE III SUBUNIT"/>
    <property type="match status" value="1"/>
</dbReference>